<feature type="domain" description="Peptidase M20 dimerisation" evidence="2">
    <location>
        <begin position="200"/>
        <end position="294"/>
    </location>
</feature>
<dbReference type="Proteomes" id="UP000049127">
    <property type="component" value="Unassembled WGS sequence"/>
</dbReference>
<name>A0A0C7R0P8_PARSO</name>
<comment type="similarity">
    <text evidence="1">Belongs to the peptidase M20A family.</text>
</comment>
<dbReference type="GO" id="GO:0046657">
    <property type="term" value="P:folic acid catabolic process"/>
    <property type="evidence" value="ECO:0007669"/>
    <property type="project" value="TreeGrafter"/>
</dbReference>
<evidence type="ECO:0000256" key="1">
    <source>
        <dbReference type="PIRNR" id="PIRNR037226"/>
    </source>
</evidence>
<dbReference type="Gene3D" id="3.30.70.360">
    <property type="match status" value="1"/>
</dbReference>
<gene>
    <name evidence="3" type="primary">abgB_1</name>
    <name evidence="3" type="ORF">R28058_01241</name>
</gene>
<dbReference type="PANTHER" id="PTHR30575:SF3">
    <property type="entry name" value="PEPTIDASE M20 DIMERISATION DOMAIN-CONTAINING PROTEIN"/>
    <property type="match status" value="1"/>
</dbReference>
<accession>A0A0C7R0P8</accession>
<evidence type="ECO:0000313" key="3">
    <source>
        <dbReference type="EMBL" id="CEQ02390.1"/>
    </source>
</evidence>
<dbReference type="RefSeq" id="WP_055341165.1">
    <property type="nucleotide sequence ID" value="NZ_CDNI01000014.1"/>
</dbReference>
<reference evidence="3 4" key="1">
    <citation type="submission" date="2015-01" db="EMBL/GenBank/DDBJ databases">
        <authorList>
            <person name="Aslett A.Martin."/>
            <person name="De Silva Nishadi"/>
        </authorList>
    </citation>
    <scope>NUCLEOTIDE SEQUENCE [LARGE SCALE GENOMIC DNA]</scope>
    <source>
        <strain evidence="3 4">R28058</strain>
    </source>
</reference>
<dbReference type="NCBIfam" id="TIGR01891">
    <property type="entry name" value="amidohydrolases"/>
    <property type="match status" value="1"/>
</dbReference>
<dbReference type="GO" id="GO:0071713">
    <property type="term" value="F:para-aminobenzoyl-glutamate hydrolase activity"/>
    <property type="evidence" value="ECO:0007669"/>
    <property type="project" value="TreeGrafter"/>
</dbReference>
<proteinExistence type="inferred from homology"/>
<dbReference type="GO" id="GO:0005737">
    <property type="term" value="C:cytoplasm"/>
    <property type="evidence" value="ECO:0007669"/>
    <property type="project" value="TreeGrafter"/>
</dbReference>
<dbReference type="InterPro" id="IPR052030">
    <property type="entry name" value="Peptidase_M20/M20A_hydrolases"/>
</dbReference>
<dbReference type="InterPro" id="IPR017439">
    <property type="entry name" value="Amidohydrolase"/>
</dbReference>
<dbReference type="InterPro" id="IPR002933">
    <property type="entry name" value="Peptidase_M20"/>
</dbReference>
<dbReference type="PANTHER" id="PTHR30575">
    <property type="entry name" value="PEPTIDASE M20"/>
    <property type="match status" value="1"/>
</dbReference>
<dbReference type="InterPro" id="IPR036264">
    <property type="entry name" value="Bact_exopeptidase_dim_dom"/>
</dbReference>
<protein>
    <recommendedName>
        <fullName evidence="1">Peptidase M20 domain-containing protein 2</fullName>
    </recommendedName>
</protein>
<evidence type="ECO:0000313" key="4">
    <source>
        <dbReference type="Proteomes" id="UP000049127"/>
    </source>
</evidence>
<dbReference type="InterPro" id="IPR011650">
    <property type="entry name" value="Peptidase_M20_dimer"/>
</dbReference>
<dbReference type="OrthoDB" id="9781032at2"/>
<dbReference type="Pfam" id="PF07687">
    <property type="entry name" value="M20_dimer"/>
    <property type="match status" value="1"/>
</dbReference>
<dbReference type="SUPFAM" id="SSF55031">
    <property type="entry name" value="Bacterial exopeptidase dimerisation domain"/>
    <property type="match status" value="1"/>
</dbReference>
<keyword evidence="3" id="KW-0378">Hydrolase</keyword>
<dbReference type="Pfam" id="PF01546">
    <property type="entry name" value="Peptidase_M20"/>
    <property type="match status" value="1"/>
</dbReference>
<organism evidence="3 4">
    <name type="scientific">Paraclostridium sordellii</name>
    <name type="common">Clostridium sordellii</name>
    <dbReference type="NCBI Taxonomy" id="1505"/>
    <lineage>
        <taxon>Bacteria</taxon>
        <taxon>Bacillati</taxon>
        <taxon>Bacillota</taxon>
        <taxon>Clostridia</taxon>
        <taxon>Peptostreptococcales</taxon>
        <taxon>Peptostreptococcaceae</taxon>
        <taxon>Paraclostridium</taxon>
    </lineage>
</organism>
<dbReference type="PIRSF" id="PIRSF037226">
    <property type="entry name" value="Amidohydrolase_ACY1L2_prd"/>
    <property type="match status" value="1"/>
</dbReference>
<dbReference type="AlphaFoldDB" id="A0A0C7R0P8"/>
<dbReference type="InterPro" id="IPR017144">
    <property type="entry name" value="Xaa-Arg_dipeptidase"/>
</dbReference>
<dbReference type="GO" id="GO:0016805">
    <property type="term" value="F:dipeptidase activity"/>
    <property type="evidence" value="ECO:0007669"/>
    <property type="project" value="InterPro"/>
</dbReference>
<sequence>MNKKELKRLVLEEIDKNKDKIIEAGRSIYKTPELGYKEVKSTKIASEFLKSLGVEVVDNIAVTGCMTSLNKDKDGPKIAVMGELDSVVCPDHKDANEIGNIHCCGHNIQVAGMLGCAVGIISSGVLKYLDGKIDFMAVPSEECIDLEFRKSLQEKNEIKYVGGKQELLYRGILDDVDMAMMFHALNFEENKNCVIKSYTNGFVSKHVTFIGRASHAGIAPHEGINALNMASLATNNINAQRETFKDEDRVRISTVINHGGDIVNVVPSKVTIEAMVRAATVEAMIDANEKVNRSLHAAAMALGGEVIIEDTIGYLPLDSDDSMDFIFKRNYVELVGGSEESIIDVIKTAGSTDFGDISQIIPCIHPWIGGVSGSLHTKDYYINDEELAYIIPAKAMAMTIIDLLVDDANVAKDIIEKFKPTFTKESYLDFMDKNTNTYKYDYKK</sequence>
<dbReference type="Gene3D" id="3.40.630.10">
    <property type="entry name" value="Zn peptidases"/>
    <property type="match status" value="1"/>
</dbReference>
<evidence type="ECO:0000259" key="2">
    <source>
        <dbReference type="Pfam" id="PF07687"/>
    </source>
</evidence>
<dbReference type="SUPFAM" id="SSF53187">
    <property type="entry name" value="Zn-dependent exopeptidases"/>
    <property type="match status" value="1"/>
</dbReference>
<dbReference type="EMBL" id="CEKZ01000003">
    <property type="protein sequence ID" value="CEQ02390.1"/>
    <property type="molecule type" value="Genomic_DNA"/>
</dbReference>